<dbReference type="InterPro" id="IPR051198">
    <property type="entry name" value="BchE-like"/>
</dbReference>
<gene>
    <name evidence="8" type="ORF">SAMN05660420_00201</name>
</gene>
<evidence type="ECO:0000256" key="2">
    <source>
        <dbReference type="ARBA" id="ARBA00022691"/>
    </source>
</evidence>
<dbReference type="SFLD" id="SFLDG01082">
    <property type="entry name" value="B12-binding_domain_containing"/>
    <property type="match status" value="1"/>
</dbReference>
<dbReference type="GO" id="GO:0051539">
    <property type="term" value="F:4 iron, 4 sulfur cluster binding"/>
    <property type="evidence" value="ECO:0007669"/>
    <property type="project" value="UniProtKB-KW"/>
</dbReference>
<accession>A0A1H3VPH0</accession>
<dbReference type="PANTHER" id="PTHR43409:SF16">
    <property type="entry name" value="SLR0320 PROTEIN"/>
    <property type="match status" value="1"/>
</dbReference>
<organism evidence="8 9">
    <name type="scientific">Desulfuromusa kysingii</name>
    <dbReference type="NCBI Taxonomy" id="37625"/>
    <lineage>
        <taxon>Bacteria</taxon>
        <taxon>Pseudomonadati</taxon>
        <taxon>Thermodesulfobacteriota</taxon>
        <taxon>Desulfuromonadia</taxon>
        <taxon>Desulfuromonadales</taxon>
        <taxon>Geopsychrobacteraceae</taxon>
        <taxon>Desulfuromusa</taxon>
    </lineage>
</organism>
<sequence>MSRVFFISSNTTTDPYPVYPLGMAVVAGAVKTAGHQVRQFDTLAQGESMPLLLQQIRDFAPDLLAISLRNIDNVDSFSGDDGWYLQKIRDFIVAIRKEVSAPIVVGGPALTILPEEIADYLAVDYAVIGEGERSLPQLVADLAAGKEVPRLIQRNHPLPGDEFSSPLFEQNLVNFYLQQSGMVNLQTKRGCPHRCSYCSYPHLEGYNFRFRSPQLVVDELEKMQREHGVERVFFTDSVFNDPQKRYLVLVEEMLRRNLKMQWSAFFRPQGLSRQELALMKRAGLYALELGTDAGSDQTLAGLDKRLTFAEIIEVNQACLDQQLPAAHFVMFGGPDEDDASVAEGMKNMAQLGQSVVFAFSGIRIHPDAPLHQRAIADGLVTSESSLLKPIYYFSPLLDRKKMEKTIEDEFAKHRNRIFPPSKGMERMAVMKGFGFCGLMWDRLVRFPQPGTVEESRQR</sequence>
<comment type="cofactor">
    <cofactor evidence="1">
        <name>[4Fe-4S] cluster</name>
        <dbReference type="ChEBI" id="CHEBI:49883"/>
    </cofactor>
</comment>
<evidence type="ECO:0000313" key="9">
    <source>
        <dbReference type="Proteomes" id="UP000199409"/>
    </source>
</evidence>
<dbReference type="InterPro" id="IPR007197">
    <property type="entry name" value="rSAM"/>
</dbReference>
<dbReference type="Gene3D" id="3.40.50.280">
    <property type="entry name" value="Cobalamin-binding domain"/>
    <property type="match status" value="1"/>
</dbReference>
<dbReference type="GO" id="GO:0005829">
    <property type="term" value="C:cytosol"/>
    <property type="evidence" value="ECO:0007669"/>
    <property type="project" value="TreeGrafter"/>
</dbReference>
<dbReference type="CDD" id="cd01335">
    <property type="entry name" value="Radical_SAM"/>
    <property type="match status" value="1"/>
</dbReference>
<evidence type="ECO:0000256" key="1">
    <source>
        <dbReference type="ARBA" id="ARBA00001966"/>
    </source>
</evidence>
<dbReference type="RefSeq" id="WP_092344070.1">
    <property type="nucleotide sequence ID" value="NZ_FNQN01000001.1"/>
</dbReference>
<dbReference type="GO" id="GO:0046872">
    <property type="term" value="F:metal ion binding"/>
    <property type="evidence" value="ECO:0007669"/>
    <property type="project" value="UniProtKB-KW"/>
</dbReference>
<reference evidence="8 9" key="1">
    <citation type="submission" date="2016-10" db="EMBL/GenBank/DDBJ databases">
        <authorList>
            <person name="de Groot N.N."/>
        </authorList>
    </citation>
    <scope>NUCLEOTIDE SEQUENCE [LARGE SCALE GENOMIC DNA]</scope>
    <source>
        <strain evidence="8 9">DSM 7343</strain>
    </source>
</reference>
<evidence type="ECO:0000313" key="8">
    <source>
        <dbReference type="EMBL" id="SDZ76670.1"/>
    </source>
</evidence>
<dbReference type="SFLD" id="SFLDG01123">
    <property type="entry name" value="methyltransferase_(Class_B)"/>
    <property type="match status" value="1"/>
</dbReference>
<dbReference type="EMBL" id="FNQN01000001">
    <property type="protein sequence ID" value="SDZ76670.1"/>
    <property type="molecule type" value="Genomic_DNA"/>
</dbReference>
<evidence type="ECO:0000259" key="6">
    <source>
        <dbReference type="PROSITE" id="PS51332"/>
    </source>
</evidence>
<dbReference type="PROSITE" id="PS51332">
    <property type="entry name" value="B12_BINDING"/>
    <property type="match status" value="1"/>
</dbReference>
<keyword evidence="2" id="KW-0949">S-adenosyl-L-methionine</keyword>
<dbReference type="Pfam" id="PF02310">
    <property type="entry name" value="B12-binding"/>
    <property type="match status" value="1"/>
</dbReference>
<keyword evidence="9" id="KW-1185">Reference proteome</keyword>
<keyword evidence="3" id="KW-0479">Metal-binding</keyword>
<name>A0A1H3VPH0_9BACT</name>
<dbReference type="Proteomes" id="UP000199409">
    <property type="component" value="Unassembled WGS sequence"/>
</dbReference>
<dbReference type="NCBIfam" id="TIGR04072">
    <property type="entry name" value="rSAM_ladder_B12"/>
    <property type="match status" value="1"/>
</dbReference>
<evidence type="ECO:0000256" key="3">
    <source>
        <dbReference type="ARBA" id="ARBA00022723"/>
    </source>
</evidence>
<dbReference type="SFLD" id="SFLDS00029">
    <property type="entry name" value="Radical_SAM"/>
    <property type="match status" value="1"/>
</dbReference>
<dbReference type="GO" id="GO:0031419">
    <property type="term" value="F:cobalamin binding"/>
    <property type="evidence" value="ECO:0007669"/>
    <property type="project" value="InterPro"/>
</dbReference>
<dbReference type="SMART" id="SM00729">
    <property type="entry name" value="Elp3"/>
    <property type="match status" value="1"/>
</dbReference>
<dbReference type="InterPro" id="IPR006158">
    <property type="entry name" value="Cobalamin-bd"/>
</dbReference>
<keyword evidence="4" id="KW-0408">Iron</keyword>
<feature type="domain" description="Radical SAM core" evidence="7">
    <location>
        <begin position="175"/>
        <end position="396"/>
    </location>
</feature>
<evidence type="ECO:0000256" key="4">
    <source>
        <dbReference type="ARBA" id="ARBA00023004"/>
    </source>
</evidence>
<dbReference type="InterPro" id="IPR023969">
    <property type="entry name" value="CHP04072_B12-bd/rSAM"/>
</dbReference>
<dbReference type="Pfam" id="PF04055">
    <property type="entry name" value="Radical_SAM"/>
    <property type="match status" value="1"/>
</dbReference>
<feature type="domain" description="B12-binding" evidence="6">
    <location>
        <begin position="6"/>
        <end position="149"/>
    </location>
</feature>
<dbReference type="SUPFAM" id="SSF102114">
    <property type="entry name" value="Radical SAM enzymes"/>
    <property type="match status" value="1"/>
</dbReference>
<dbReference type="GO" id="GO:0003824">
    <property type="term" value="F:catalytic activity"/>
    <property type="evidence" value="ECO:0007669"/>
    <property type="project" value="InterPro"/>
</dbReference>
<protein>
    <submittedName>
        <fullName evidence="8">Lipid biosynthesis B12-binding/radical SAM protein</fullName>
    </submittedName>
</protein>
<dbReference type="STRING" id="37625.SAMN05660420_00201"/>
<dbReference type="OrthoDB" id="9762608at2"/>
<dbReference type="AlphaFoldDB" id="A0A1H3VPH0"/>
<dbReference type="PANTHER" id="PTHR43409">
    <property type="entry name" value="ANAEROBIC MAGNESIUM-PROTOPORPHYRIN IX MONOMETHYL ESTER CYCLASE-RELATED"/>
    <property type="match status" value="1"/>
</dbReference>
<dbReference type="InterPro" id="IPR058240">
    <property type="entry name" value="rSAM_sf"/>
</dbReference>
<dbReference type="PROSITE" id="PS51918">
    <property type="entry name" value="RADICAL_SAM"/>
    <property type="match status" value="1"/>
</dbReference>
<dbReference type="InterPro" id="IPR023404">
    <property type="entry name" value="rSAM_horseshoe"/>
</dbReference>
<evidence type="ECO:0000256" key="5">
    <source>
        <dbReference type="ARBA" id="ARBA00023014"/>
    </source>
</evidence>
<proteinExistence type="predicted"/>
<dbReference type="Gene3D" id="3.80.30.20">
    <property type="entry name" value="tm_1862 like domain"/>
    <property type="match status" value="1"/>
</dbReference>
<keyword evidence="5" id="KW-0411">Iron-sulfur</keyword>
<dbReference type="InterPro" id="IPR006638">
    <property type="entry name" value="Elp3/MiaA/NifB-like_rSAM"/>
</dbReference>
<dbReference type="InterPro" id="IPR034466">
    <property type="entry name" value="Methyltransferase_Class_B"/>
</dbReference>
<evidence type="ECO:0000259" key="7">
    <source>
        <dbReference type="PROSITE" id="PS51918"/>
    </source>
</evidence>